<feature type="domain" description="Aminotransferase class I/classII large" evidence="10">
    <location>
        <begin position="26"/>
        <end position="367"/>
    </location>
</feature>
<sequence>MEQVEQFGHGGDLLSASELYGISPGDWIDFSSNIYPYGSPPVVKQIIREAVEEAGMPVFSSYPDPASRKLKRAIGEFHGVSPEMALPGNGAAELIDLIIQALRPARVGVISPAFAEYSECAEKRGIPVDHLVTAWEQDFEPETGEMVSLIKQVDLLFIGYPNNPTGHMLSSGRMEELLKLAHLFKTTLVVDEAFIDFVENGEARSLIPFTRNFPNLIVIRSMTKFFSLPGLRLGYLIAQEAMVSHIKKLQIPWSVNGLAQKIGCAVLQEDIYQEHARQVEDWIHQERDLMIGKIGKLRGFCVFPGLANYLLVRIVQPNAVHTVNELQSRLAEKGLLIRNCSNYKGLDSACFRAAIKKPGQNRLLLSALAELAAVKGEE</sequence>
<dbReference type="Proteomes" id="UP000538292">
    <property type="component" value="Unassembled WGS sequence"/>
</dbReference>
<comment type="pathway">
    <text evidence="3">Cofactor biosynthesis; adenosylcobalamin biosynthesis.</text>
</comment>
<comment type="cofactor">
    <cofactor evidence="1">
        <name>pyridoxal 5'-phosphate</name>
        <dbReference type="ChEBI" id="CHEBI:597326"/>
    </cofactor>
</comment>
<gene>
    <name evidence="11" type="ORF">H2C83_03985</name>
</gene>
<dbReference type="EMBL" id="JACEOL010000009">
    <property type="protein sequence ID" value="MBA4601494.1"/>
    <property type="molecule type" value="Genomic_DNA"/>
</dbReference>
<dbReference type="PROSITE" id="PS00105">
    <property type="entry name" value="AA_TRANSFER_CLASS_1"/>
    <property type="match status" value="1"/>
</dbReference>
<evidence type="ECO:0000256" key="5">
    <source>
        <dbReference type="ARBA" id="ARBA00022573"/>
    </source>
</evidence>
<evidence type="ECO:0000256" key="6">
    <source>
        <dbReference type="ARBA" id="ARBA00022898"/>
    </source>
</evidence>
<dbReference type="NCBIfam" id="TIGR01140">
    <property type="entry name" value="L_thr_O3P_dcar"/>
    <property type="match status" value="1"/>
</dbReference>
<evidence type="ECO:0000256" key="8">
    <source>
        <dbReference type="ARBA" id="ARBA00029996"/>
    </source>
</evidence>
<dbReference type="InterPro" id="IPR015421">
    <property type="entry name" value="PyrdxlP-dep_Trfase_major"/>
</dbReference>
<comment type="catalytic activity">
    <reaction evidence="9">
        <text>O-phospho-L-threonine + H(+) = (R)-1-aminopropan-2-yl phosphate + CO2</text>
        <dbReference type="Rhea" id="RHEA:11492"/>
        <dbReference type="ChEBI" id="CHEBI:15378"/>
        <dbReference type="ChEBI" id="CHEBI:16526"/>
        <dbReference type="ChEBI" id="CHEBI:58563"/>
        <dbReference type="ChEBI" id="CHEBI:58675"/>
        <dbReference type="EC" id="4.1.1.81"/>
    </reaction>
</comment>
<evidence type="ECO:0000256" key="9">
    <source>
        <dbReference type="ARBA" id="ARBA00048531"/>
    </source>
</evidence>
<dbReference type="UniPathway" id="UPA00148"/>
<accession>A0A7W1XQL5</accession>
<name>A0A7W1XQL5_9BACL</name>
<protein>
    <recommendedName>
        <fullName evidence="4">threonine-phosphate decarboxylase</fullName>
        <ecNumber evidence="4">4.1.1.81</ecNumber>
    </recommendedName>
    <alternativeName>
        <fullName evidence="8">L-threonine-O-3-phosphate decarboxylase</fullName>
    </alternativeName>
</protein>
<organism evidence="11 12">
    <name type="scientific">Thermoactinomyces mirandus</name>
    <dbReference type="NCBI Taxonomy" id="2756294"/>
    <lineage>
        <taxon>Bacteria</taxon>
        <taxon>Bacillati</taxon>
        <taxon>Bacillota</taxon>
        <taxon>Bacilli</taxon>
        <taxon>Bacillales</taxon>
        <taxon>Thermoactinomycetaceae</taxon>
        <taxon>Thermoactinomyces</taxon>
    </lineage>
</organism>
<evidence type="ECO:0000256" key="2">
    <source>
        <dbReference type="ARBA" id="ARBA00003444"/>
    </source>
</evidence>
<dbReference type="SUPFAM" id="SSF53383">
    <property type="entry name" value="PLP-dependent transferases"/>
    <property type="match status" value="1"/>
</dbReference>
<dbReference type="EC" id="4.1.1.81" evidence="4"/>
<dbReference type="Pfam" id="PF00155">
    <property type="entry name" value="Aminotran_1_2"/>
    <property type="match status" value="1"/>
</dbReference>
<keyword evidence="5" id="KW-0169">Cobalamin biosynthesis</keyword>
<dbReference type="InterPro" id="IPR005860">
    <property type="entry name" value="CobD"/>
</dbReference>
<evidence type="ECO:0000313" key="11">
    <source>
        <dbReference type="EMBL" id="MBA4601494.1"/>
    </source>
</evidence>
<keyword evidence="6" id="KW-0663">Pyridoxal phosphate</keyword>
<reference evidence="11 12" key="1">
    <citation type="submission" date="2020-07" db="EMBL/GenBank/DDBJ databases">
        <title>Thermoactinomyces phylogeny.</title>
        <authorList>
            <person name="Dunlap C."/>
        </authorList>
    </citation>
    <scope>NUCLEOTIDE SEQUENCE [LARGE SCALE GENOMIC DNA]</scope>
    <source>
        <strain evidence="11 12">AMNI-1</strain>
    </source>
</reference>
<dbReference type="GO" id="GO:0048472">
    <property type="term" value="F:threonine-phosphate decarboxylase activity"/>
    <property type="evidence" value="ECO:0007669"/>
    <property type="project" value="UniProtKB-EC"/>
</dbReference>
<dbReference type="RefSeq" id="WP_181737993.1">
    <property type="nucleotide sequence ID" value="NZ_JACEOL010000009.1"/>
</dbReference>
<dbReference type="GO" id="GO:0009236">
    <property type="term" value="P:cobalamin biosynthetic process"/>
    <property type="evidence" value="ECO:0007669"/>
    <property type="project" value="UniProtKB-UniPathway"/>
</dbReference>
<keyword evidence="7 11" id="KW-0456">Lyase</keyword>
<evidence type="ECO:0000256" key="7">
    <source>
        <dbReference type="ARBA" id="ARBA00023239"/>
    </source>
</evidence>
<comment type="function">
    <text evidence="2">Decarboxylates L-threonine-O-3-phosphate to yield (R)-1-amino-2-propanol O-2-phosphate, the precursor for the linkage between the nucleotide loop and the corrin ring in cobalamin.</text>
</comment>
<dbReference type="InterPro" id="IPR004839">
    <property type="entry name" value="Aminotransferase_I/II_large"/>
</dbReference>
<evidence type="ECO:0000256" key="4">
    <source>
        <dbReference type="ARBA" id="ARBA00012285"/>
    </source>
</evidence>
<keyword evidence="12" id="KW-1185">Reference proteome</keyword>
<evidence type="ECO:0000256" key="1">
    <source>
        <dbReference type="ARBA" id="ARBA00001933"/>
    </source>
</evidence>
<comment type="caution">
    <text evidence="11">The sequence shown here is derived from an EMBL/GenBank/DDBJ whole genome shotgun (WGS) entry which is preliminary data.</text>
</comment>
<dbReference type="Gene3D" id="3.40.640.10">
    <property type="entry name" value="Type I PLP-dependent aspartate aminotransferase-like (Major domain)"/>
    <property type="match status" value="1"/>
</dbReference>
<dbReference type="InterPro" id="IPR015422">
    <property type="entry name" value="PyrdxlP-dep_Trfase_small"/>
</dbReference>
<dbReference type="InterPro" id="IPR015424">
    <property type="entry name" value="PyrdxlP-dep_Trfase"/>
</dbReference>
<dbReference type="CDD" id="cd00609">
    <property type="entry name" value="AAT_like"/>
    <property type="match status" value="1"/>
</dbReference>
<proteinExistence type="predicted"/>
<dbReference type="PANTHER" id="PTHR42885:SF1">
    <property type="entry name" value="THREONINE-PHOSPHATE DECARBOXYLASE"/>
    <property type="match status" value="1"/>
</dbReference>
<evidence type="ECO:0000313" key="12">
    <source>
        <dbReference type="Proteomes" id="UP000538292"/>
    </source>
</evidence>
<dbReference type="PANTHER" id="PTHR42885">
    <property type="entry name" value="HISTIDINOL-PHOSPHATE AMINOTRANSFERASE-RELATED"/>
    <property type="match status" value="1"/>
</dbReference>
<dbReference type="InterPro" id="IPR004838">
    <property type="entry name" value="NHTrfase_class1_PyrdxlP-BS"/>
</dbReference>
<dbReference type="Gene3D" id="3.90.1150.10">
    <property type="entry name" value="Aspartate Aminotransferase, domain 1"/>
    <property type="match status" value="1"/>
</dbReference>
<dbReference type="AlphaFoldDB" id="A0A7W1XQL5"/>
<evidence type="ECO:0000259" key="10">
    <source>
        <dbReference type="Pfam" id="PF00155"/>
    </source>
</evidence>
<evidence type="ECO:0000256" key="3">
    <source>
        <dbReference type="ARBA" id="ARBA00004953"/>
    </source>
</evidence>
<dbReference type="GO" id="GO:0030170">
    <property type="term" value="F:pyridoxal phosphate binding"/>
    <property type="evidence" value="ECO:0007669"/>
    <property type="project" value="InterPro"/>
</dbReference>